<keyword evidence="4" id="KW-1185">Reference proteome</keyword>
<accession>A0ABM6PWY8</accession>
<evidence type="ECO:0000256" key="2">
    <source>
        <dbReference type="SAM" id="SignalP"/>
    </source>
</evidence>
<keyword evidence="1" id="KW-0472">Membrane</keyword>
<evidence type="ECO:0000313" key="3">
    <source>
        <dbReference type="EMBL" id="AUC21276.1"/>
    </source>
</evidence>
<protein>
    <recommendedName>
        <fullName evidence="5">DUF4199 domain-containing protein</fullName>
    </recommendedName>
</protein>
<dbReference type="RefSeq" id="WP_165731780.1">
    <property type="nucleotide sequence ID" value="NZ_CP019336.1"/>
</dbReference>
<evidence type="ECO:0000256" key="1">
    <source>
        <dbReference type="SAM" id="Phobius"/>
    </source>
</evidence>
<keyword evidence="1" id="KW-1133">Transmembrane helix</keyword>
<evidence type="ECO:0000313" key="4">
    <source>
        <dbReference type="Proteomes" id="UP000232721"/>
    </source>
</evidence>
<keyword evidence="2" id="KW-0732">Signal</keyword>
<reference evidence="3 4" key="1">
    <citation type="submission" date="2017-02" db="EMBL/GenBank/DDBJ databases">
        <title>Trade-off between light-utilization and light-protection in marine flavobacteria.</title>
        <authorList>
            <person name="Kumagai Y."/>
            <person name="Yoshizawa S."/>
            <person name="Kogure K."/>
            <person name="Iwasaki W."/>
        </authorList>
    </citation>
    <scope>NUCLEOTIDE SEQUENCE [LARGE SCALE GENOMIC DNA]</scope>
    <source>
        <strain evidence="3 4">KCTC 23670</strain>
    </source>
</reference>
<dbReference type="Proteomes" id="UP000232721">
    <property type="component" value="Chromosome"/>
</dbReference>
<feature type="chain" id="PRO_5046928652" description="DUF4199 domain-containing protein" evidence="2">
    <location>
        <begin position="21"/>
        <end position="157"/>
    </location>
</feature>
<dbReference type="EMBL" id="CP019336">
    <property type="protein sequence ID" value="AUC21276.1"/>
    <property type="molecule type" value="Genomic_DNA"/>
</dbReference>
<sequence>MKKLIFTIVLSVFALSFANAQKIETKKVFGGYIFSQNDSNLTLSQMQEVMKDNKQAFELMKSAKSNQTWGMILGVAGGGLVGFPVGTAIGGGEPKWALVGVGAAFIVASIPIVKAVNRKTKEAVDLYNVDVPSVSSNLNPSFNFSVKGASMGISMSF</sequence>
<feature type="transmembrane region" description="Helical" evidence="1">
    <location>
        <begin position="69"/>
        <end position="89"/>
    </location>
</feature>
<proteinExistence type="predicted"/>
<evidence type="ECO:0008006" key="5">
    <source>
        <dbReference type="Google" id="ProtNLM"/>
    </source>
</evidence>
<organism evidence="3 4">
    <name type="scientific">Polaribacter sejongensis</name>
    <dbReference type="NCBI Taxonomy" id="985043"/>
    <lineage>
        <taxon>Bacteria</taxon>
        <taxon>Pseudomonadati</taxon>
        <taxon>Bacteroidota</taxon>
        <taxon>Flavobacteriia</taxon>
        <taxon>Flavobacteriales</taxon>
        <taxon>Flavobacteriaceae</taxon>
    </lineage>
</organism>
<name>A0ABM6PWY8_9FLAO</name>
<feature type="transmembrane region" description="Helical" evidence="1">
    <location>
        <begin position="96"/>
        <end position="113"/>
    </location>
</feature>
<keyword evidence="1" id="KW-0812">Transmembrane</keyword>
<feature type="signal peptide" evidence="2">
    <location>
        <begin position="1"/>
        <end position="20"/>
    </location>
</feature>
<gene>
    <name evidence="3" type="ORF">BTO15_03760</name>
</gene>